<keyword evidence="2" id="KW-1185">Reference proteome</keyword>
<organism evidence="1 2">
    <name type="scientific">Sideroxyarcus emersonii</name>
    <dbReference type="NCBI Taxonomy" id="2764705"/>
    <lineage>
        <taxon>Bacteria</taxon>
        <taxon>Pseudomonadati</taxon>
        <taxon>Pseudomonadota</taxon>
        <taxon>Betaproteobacteria</taxon>
        <taxon>Nitrosomonadales</taxon>
        <taxon>Gallionellaceae</taxon>
        <taxon>Sideroxyarcus</taxon>
    </lineage>
</organism>
<dbReference type="KEGG" id="seme:MIZ01_0127"/>
<evidence type="ECO:0000313" key="1">
    <source>
        <dbReference type="EMBL" id="BCK86372.1"/>
    </source>
</evidence>
<proteinExistence type="predicted"/>
<reference evidence="1 2" key="1">
    <citation type="journal article" date="2022" name="Int. J. Syst. Evol. Microbiol.">
        <title>&lt;i&gt;Sideroxyarcus emersonii&lt;/i&gt; gen. nov. sp. nov., a neutrophilic, microaerobic iron- and thiosulfate-oxidizing bacterium isolated from iron-rich wetland sediment.</title>
        <authorList>
            <person name="Kato S."/>
            <person name="Itoh T."/>
            <person name="Iino T."/>
            <person name="Ohkuma M."/>
        </authorList>
    </citation>
    <scope>NUCLEOTIDE SEQUENCE [LARGE SCALE GENOMIC DNA]</scope>
    <source>
        <strain evidence="1 2">MIZ01</strain>
    </source>
</reference>
<dbReference type="RefSeq" id="WP_237247553.1">
    <property type="nucleotide sequence ID" value="NZ_AP023423.1"/>
</dbReference>
<dbReference type="AlphaFoldDB" id="A0AAN1X876"/>
<sequence length="71" mass="7939">MAVVMNMSGYEIGHEAAATEEYGDEVMCAGWNPELALIGDRGIAEKHAAFPPEMAQVDVEAFLQKMYRYQR</sequence>
<evidence type="ECO:0000313" key="2">
    <source>
        <dbReference type="Proteomes" id="UP001320326"/>
    </source>
</evidence>
<dbReference type="Proteomes" id="UP001320326">
    <property type="component" value="Chromosome"/>
</dbReference>
<accession>A0AAN1X876</accession>
<name>A0AAN1X876_9PROT</name>
<protein>
    <submittedName>
        <fullName evidence="1">Uncharacterized protein</fullName>
    </submittedName>
</protein>
<gene>
    <name evidence="1" type="ORF">MIZ01_0127</name>
</gene>
<dbReference type="EMBL" id="AP023423">
    <property type="protein sequence ID" value="BCK86372.1"/>
    <property type="molecule type" value="Genomic_DNA"/>
</dbReference>